<evidence type="ECO:0000313" key="2">
    <source>
        <dbReference type="Proteomes" id="UP001054837"/>
    </source>
</evidence>
<reference evidence="1 2" key="1">
    <citation type="submission" date="2021-06" db="EMBL/GenBank/DDBJ databases">
        <title>Caerostris darwini draft genome.</title>
        <authorList>
            <person name="Kono N."/>
            <person name="Arakawa K."/>
        </authorList>
    </citation>
    <scope>NUCLEOTIDE SEQUENCE [LARGE SCALE GENOMIC DNA]</scope>
</reference>
<comment type="caution">
    <text evidence="1">The sequence shown here is derived from an EMBL/GenBank/DDBJ whole genome shotgun (WGS) entry which is preliminary data.</text>
</comment>
<sequence>MERVSRPKGVSLSDSSELSSVMDVDMRASMEKSLALLDMAMGKVRRCRYWKPLDLCPAAASIEWWTRPSTTIDPASQAVLGLAATRCGAVPSAGCRIRPHADSH</sequence>
<organism evidence="1 2">
    <name type="scientific">Caerostris darwini</name>
    <dbReference type="NCBI Taxonomy" id="1538125"/>
    <lineage>
        <taxon>Eukaryota</taxon>
        <taxon>Metazoa</taxon>
        <taxon>Ecdysozoa</taxon>
        <taxon>Arthropoda</taxon>
        <taxon>Chelicerata</taxon>
        <taxon>Arachnida</taxon>
        <taxon>Araneae</taxon>
        <taxon>Araneomorphae</taxon>
        <taxon>Entelegynae</taxon>
        <taxon>Araneoidea</taxon>
        <taxon>Araneidae</taxon>
        <taxon>Caerostris</taxon>
    </lineage>
</organism>
<protein>
    <submittedName>
        <fullName evidence="1">Uncharacterized protein</fullName>
    </submittedName>
</protein>
<dbReference type="Proteomes" id="UP001054837">
    <property type="component" value="Unassembled WGS sequence"/>
</dbReference>
<accession>A0AAV4PIC8</accession>
<keyword evidence="2" id="KW-1185">Reference proteome</keyword>
<proteinExistence type="predicted"/>
<gene>
    <name evidence="1" type="ORF">CDAR_434411</name>
</gene>
<dbReference type="AlphaFoldDB" id="A0AAV4PIC8"/>
<name>A0AAV4PIC8_9ARAC</name>
<evidence type="ECO:0000313" key="1">
    <source>
        <dbReference type="EMBL" id="GIX96778.1"/>
    </source>
</evidence>
<dbReference type="EMBL" id="BPLQ01002967">
    <property type="protein sequence ID" value="GIX96778.1"/>
    <property type="molecule type" value="Genomic_DNA"/>
</dbReference>